<evidence type="ECO:0000256" key="1">
    <source>
        <dbReference type="ARBA" id="ARBA00005964"/>
    </source>
</evidence>
<keyword evidence="6" id="KW-0325">Glycoprotein</keyword>
<keyword evidence="12" id="KW-1185">Reference proteome</keyword>
<sequence length="484" mass="52759">YQNKNVSEDCLYLNIWAPTVTTMRSGVSGRNASKQRSTTSGRPAAGLKPVMFYAHGGGFSVGSSSALNYRGEVLATKGDVIVVTINYRLNAFGFLYTGTDDGPGNVGLWDQALALEWVHRNIKSFGGDPERVTIFGTSAGSVSSSALVLSPVTRNLFKNAILMSGSALGELTGSPDDMKQYWLQVAKHANCVDDETPGTFTPKVINCLKAVDQETLATYSSAIAYEAGGAIKQVSFMVADGTFLPKKPHEMLISGDFRKGMNLMIGNCEDEGSNVLMLFASNLGEDPKKYDSHNPTPITYTEAYNTTKNLFSSLALTPRINGEDVAKLYFTGLSAKSGQDVVRRSIGYAFGDYLITCPTVSFAKSLYKTDPKSNVYQYYFNSKISDWNPLCGPWMGVCHTNDVDHVFGMPFLDTKRFVDRERDISQQMIDIFATFARNGQSNAKEISVSVEKGVIVGNTRPTVDGKQVNEFLGIPYAKPPKGDL</sequence>
<dbReference type="InterPro" id="IPR019826">
    <property type="entry name" value="Carboxylesterase_B_AS"/>
</dbReference>
<dbReference type="SUPFAM" id="SSF53474">
    <property type="entry name" value="alpha/beta-Hydrolases"/>
    <property type="match status" value="2"/>
</dbReference>
<dbReference type="InterPro" id="IPR000997">
    <property type="entry name" value="Cholinesterase"/>
</dbReference>
<dbReference type="PRINTS" id="PR00878">
    <property type="entry name" value="CHOLNESTRASE"/>
</dbReference>
<dbReference type="GO" id="GO:0005615">
    <property type="term" value="C:extracellular space"/>
    <property type="evidence" value="ECO:0007669"/>
    <property type="project" value="TreeGrafter"/>
</dbReference>
<evidence type="ECO:0000256" key="9">
    <source>
        <dbReference type="RuleBase" id="RU361235"/>
    </source>
</evidence>
<keyword evidence="5" id="KW-1015">Disulfide bond</keyword>
<evidence type="ECO:0000256" key="4">
    <source>
        <dbReference type="ARBA" id="ARBA00022867"/>
    </source>
</evidence>
<evidence type="ECO:0000259" key="10">
    <source>
        <dbReference type="Pfam" id="PF00135"/>
    </source>
</evidence>
<dbReference type="Gene3D" id="3.40.50.1820">
    <property type="entry name" value="alpha/beta hydrolase"/>
    <property type="match status" value="2"/>
</dbReference>
<accession>A0A7R9MD99</accession>
<dbReference type="InterPro" id="IPR002018">
    <property type="entry name" value="CarbesteraseB"/>
</dbReference>
<dbReference type="PROSITE" id="PS00122">
    <property type="entry name" value="CARBOXYLESTERASE_B_1"/>
    <property type="match status" value="1"/>
</dbReference>
<dbReference type="Proteomes" id="UP000728032">
    <property type="component" value="Unassembled WGS sequence"/>
</dbReference>
<dbReference type="AlphaFoldDB" id="A0A7R9MD99"/>
<evidence type="ECO:0000313" key="11">
    <source>
        <dbReference type="EMBL" id="CAD7657879.1"/>
    </source>
</evidence>
<proteinExistence type="inferred from homology"/>
<comment type="catalytic activity">
    <reaction evidence="7">
        <text>acetylcholine + H2O = choline + acetate + H(+)</text>
        <dbReference type="Rhea" id="RHEA:17561"/>
        <dbReference type="ChEBI" id="CHEBI:15354"/>
        <dbReference type="ChEBI" id="CHEBI:15355"/>
        <dbReference type="ChEBI" id="CHEBI:15377"/>
        <dbReference type="ChEBI" id="CHEBI:15378"/>
        <dbReference type="ChEBI" id="CHEBI:30089"/>
        <dbReference type="EC" id="3.1.1.7"/>
    </reaction>
</comment>
<feature type="active site" description="Charge relay system" evidence="8">
    <location>
        <position position="271"/>
    </location>
</feature>
<dbReference type="GO" id="GO:0006581">
    <property type="term" value="P:acetylcholine catabolic process"/>
    <property type="evidence" value="ECO:0007669"/>
    <property type="project" value="TreeGrafter"/>
</dbReference>
<dbReference type="EMBL" id="CAJPVJ010013832">
    <property type="protein sequence ID" value="CAG2175065.1"/>
    <property type="molecule type" value="Genomic_DNA"/>
</dbReference>
<dbReference type="InterPro" id="IPR019819">
    <property type="entry name" value="Carboxylesterase_B_CS"/>
</dbReference>
<dbReference type="InterPro" id="IPR050654">
    <property type="entry name" value="AChE-related_enzymes"/>
</dbReference>
<evidence type="ECO:0000256" key="3">
    <source>
        <dbReference type="ARBA" id="ARBA00022801"/>
    </source>
</evidence>
<evidence type="ECO:0000256" key="2">
    <source>
        <dbReference type="ARBA" id="ARBA00022487"/>
    </source>
</evidence>
<dbReference type="OrthoDB" id="19653at2759"/>
<dbReference type="EMBL" id="OC928657">
    <property type="protein sequence ID" value="CAD7657879.1"/>
    <property type="molecule type" value="Genomic_DNA"/>
</dbReference>
<feature type="non-terminal residue" evidence="11">
    <location>
        <position position="1"/>
    </location>
</feature>
<feature type="domain" description="Carboxylesterase type B" evidence="10">
    <location>
        <begin position="4"/>
        <end position="443"/>
    </location>
</feature>
<reference evidence="11" key="1">
    <citation type="submission" date="2020-11" db="EMBL/GenBank/DDBJ databases">
        <authorList>
            <person name="Tran Van P."/>
        </authorList>
    </citation>
    <scope>NUCLEOTIDE SEQUENCE</scope>
</reference>
<dbReference type="PROSITE" id="PS00941">
    <property type="entry name" value="CARBOXYLESTERASE_B_2"/>
    <property type="match status" value="1"/>
</dbReference>
<evidence type="ECO:0000256" key="5">
    <source>
        <dbReference type="ARBA" id="ARBA00023157"/>
    </source>
</evidence>
<evidence type="ECO:0000256" key="7">
    <source>
        <dbReference type="ARBA" id="ARBA00048484"/>
    </source>
</evidence>
<comment type="similarity">
    <text evidence="1 9">Belongs to the type-B carboxylesterase/lipase family.</text>
</comment>
<dbReference type="Pfam" id="PF00135">
    <property type="entry name" value="COesterase"/>
    <property type="match status" value="1"/>
</dbReference>
<feature type="active site" description="Acyl-ester intermediate" evidence="8">
    <location>
        <position position="138"/>
    </location>
</feature>
<organism evidence="11">
    <name type="scientific">Oppiella nova</name>
    <dbReference type="NCBI Taxonomy" id="334625"/>
    <lineage>
        <taxon>Eukaryota</taxon>
        <taxon>Metazoa</taxon>
        <taxon>Ecdysozoa</taxon>
        <taxon>Arthropoda</taxon>
        <taxon>Chelicerata</taxon>
        <taxon>Arachnida</taxon>
        <taxon>Acari</taxon>
        <taxon>Acariformes</taxon>
        <taxon>Sarcoptiformes</taxon>
        <taxon>Oribatida</taxon>
        <taxon>Brachypylina</taxon>
        <taxon>Oppioidea</taxon>
        <taxon>Oppiidae</taxon>
        <taxon>Oppiella</taxon>
    </lineage>
</organism>
<feature type="active site" description="Charge relay system" evidence="8">
    <location>
        <position position="399"/>
    </location>
</feature>
<dbReference type="GO" id="GO:0003990">
    <property type="term" value="F:acetylcholinesterase activity"/>
    <property type="evidence" value="ECO:0007669"/>
    <property type="project" value="UniProtKB-EC"/>
</dbReference>
<evidence type="ECO:0000313" key="12">
    <source>
        <dbReference type="Proteomes" id="UP000728032"/>
    </source>
</evidence>
<protein>
    <recommendedName>
        <fullName evidence="9">Carboxylic ester hydrolase</fullName>
        <ecNumber evidence="9">3.1.1.-</ecNumber>
    </recommendedName>
</protein>
<keyword evidence="4" id="KW-0531">Neurotransmitter degradation</keyword>
<dbReference type="PANTHER" id="PTHR43918">
    <property type="entry name" value="ACETYLCHOLINESTERASE"/>
    <property type="match status" value="1"/>
</dbReference>
<dbReference type="PANTHER" id="PTHR43918:SF4">
    <property type="entry name" value="CARBOXYLIC ESTER HYDROLASE"/>
    <property type="match status" value="1"/>
</dbReference>
<dbReference type="InterPro" id="IPR029058">
    <property type="entry name" value="AB_hydrolase_fold"/>
</dbReference>
<keyword evidence="3 9" id="KW-0378">Hydrolase</keyword>
<dbReference type="GO" id="GO:0005886">
    <property type="term" value="C:plasma membrane"/>
    <property type="evidence" value="ECO:0007669"/>
    <property type="project" value="TreeGrafter"/>
</dbReference>
<keyword evidence="2" id="KW-0719">Serine esterase</keyword>
<gene>
    <name evidence="11" type="ORF">ONB1V03_LOCUS14504</name>
</gene>
<name>A0A7R9MD99_9ACAR</name>
<dbReference type="EC" id="3.1.1.-" evidence="9"/>
<evidence type="ECO:0000256" key="6">
    <source>
        <dbReference type="ARBA" id="ARBA00023180"/>
    </source>
</evidence>
<feature type="non-terminal residue" evidence="11">
    <location>
        <position position="484"/>
    </location>
</feature>
<evidence type="ECO:0000256" key="8">
    <source>
        <dbReference type="PIRSR" id="PIRSR600997-1"/>
    </source>
</evidence>
<dbReference type="GO" id="GO:0019695">
    <property type="term" value="P:choline metabolic process"/>
    <property type="evidence" value="ECO:0007669"/>
    <property type="project" value="TreeGrafter"/>
</dbReference>